<dbReference type="SUPFAM" id="SSF52540">
    <property type="entry name" value="P-loop containing nucleoside triphosphate hydrolases"/>
    <property type="match status" value="1"/>
</dbReference>
<evidence type="ECO:0000313" key="1">
    <source>
        <dbReference type="EMBL" id="MFD1189850.1"/>
    </source>
</evidence>
<dbReference type="EC" id="2.8.2.-" evidence="1"/>
<name>A0ABW3SZN8_9CAUL</name>
<evidence type="ECO:0000313" key="2">
    <source>
        <dbReference type="Proteomes" id="UP001597216"/>
    </source>
</evidence>
<protein>
    <submittedName>
        <fullName evidence="1">Sulfotransferase family protein</fullName>
        <ecNumber evidence="1">2.8.2.-</ecNumber>
    </submittedName>
</protein>
<proteinExistence type="predicted"/>
<dbReference type="EMBL" id="JBHTLQ010000007">
    <property type="protein sequence ID" value="MFD1189850.1"/>
    <property type="molecule type" value="Genomic_DNA"/>
</dbReference>
<keyword evidence="1" id="KW-0808">Transferase</keyword>
<dbReference type="Pfam" id="PF17784">
    <property type="entry name" value="Sulfotransfer_4"/>
    <property type="match status" value="1"/>
</dbReference>
<comment type="caution">
    <text evidence="1">The sequence shown here is derived from an EMBL/GenBank/DDBJ whole genome shotgun (WGS) entry which is preliminary data.</text>
</comment>
<dbReference type="Proteomes" id="UP001597216">
    <property type="component" value="Unassembled WGS sequence"/>
</dbReference>
<dbReference type="InterPro" id="IPR027417">
    <property type="entry name" value="P-loop_NTPase"/>
</dbReference>
<sequence length="205" mass="22697">MGLKVIGSGLGRTGTKSMQTALNMLGVGPTHHMVEVFAHPESIPLWVAAGQGRPDWDTIFDGYGAMVDYPGAAYWRELAAYYPDAKVLHTVRDPDKWFDSTQATIFAPGSAADAQEGPMVPFFESFMGDLRHHLHDRAYMTDYFLRHTEAVKAAIPPERLLVFEVGEGWERLCRFLGVPVPAEPYPSENSTAEFQARLATMPPPS</sequence>
<keyword evidence="2" id="KW-1185">Reference proteome</keyword>
<dbReference type="PANTHER" id="PTHR36978:SF4">
    <property type="entry name" value="P-LOOP CONTAINING NUCLEOSIDE TRIPHOSPHATE HYDROLASE PROTEIN"/>
    <property type="match status" value="1"/>
</dbReference>
<dbReference type="InterPro" id="IPR040632">
    <property type="entry name" value="Sulfotransfer_4"/>
</dbReference>
<dbReference type="Gene3D" id="3.40.50.300">
    <property type="entry name" value="P-loop containing nucleotide triphosphate hydrolases"/>
    <property type="match status" value="1"/>
</dbReference>
<dbReference type="GO" id="GO:0016740">
    <property type="term" value="F:transferase activity"/>
    <property type="evidence" value="ECO:0007669"/>
    <property type="project" value="UniProtKB-KW"/>
</dbReference>
<gene>
    <name evidence="1" type="ORF">ACFQ27_04600</name>
</gene>
<dbReference type="PANTHER" id="PTHR36978">
    <property type="entry name" value="P-LOOP CONTAINING NUCLEOTIDE TRIPHOSPHATE HYDROLASE"/>
    <property type="match status" value="1"/>
</dbReference>
<dbReference type="RefSeq" id="WP_377352774.1">
    <property type="nucleotide sequence ID" value="NZ_JBHTLQ010000007.1"/>
</dbReference>
<organism evidence="1 2">
    <name type="scientific">Phenylobacterium conjunctum</name>
    <dbReference type="NCBI Taxonomy" id="1298959"/>
    <lineage>
        <taxon>Bacteria</taxon>
        <taxon>Pseudomonadati</taxon>
        <taxon>Pseudomonadota</taxon>
        <taxon>Alphaproteobacteria</taxon>
        <taxon>Caulobacterales</taxon>
        <taxon>Caulobacteraceae</taxon>
        <taxon>Phenylobacterium</taxon>
    </lineage>
</organism>
<reference evidence="2" key="1">
    <citation type="journal article" date="2019" name="Int. J. Syst. Evol. Microbiol.">
        <title>The Global Catalogue of Microorganisms (GCM) 10K type strain sequencing project: providing services to taxonomists for standard genome sequencing and annotation.</title>
        <authorList>
            <consortium name="The Broad Institute Genomics Platform"/>
            <consortium name="The Broad Institute Genome Sequencing Center for Infectious Disease"/>
            <person name="Wu L."/>
            <person name="Ma J."/>
        </authorList>
    </citation>
    <scope>NUCLEOTIDE SEQUENCE [LARGE SCALE GENOMIC DNA]</scope>
    <source>
        <strain evidence="2">CCUG 55074</strain>
    </source>
</reference>
<accession>A0ABW3SZN8</accession>